<comment type="similarity">
    <text evidence="2">Belongs to the SNF2/RAD54 helicase family.</text>
</comment>
<evidence type="ECO:0000256" key="1">
    <source>
        <dbReference type="ARBA" id="ARBA00004123"/>
    </source>
</evidence>
<dbReference type="InterPro" id="IPR041430">
    <property type="entry name" value="ADD_ATRX"/>
</dbReference>
<dbReference type="PANTHER" id="PTHR46357">
    <property type="entry name" value="TRANSCRIPTIONAL REGULATOR ATRX"/>
    <property type="match status" value="1"/>
</dbReference>
<sequence length="166" mass="19539">MSDEYYDEDGFRLEFEDDTSDQEKQFFMRAFPNVNKIAERKVHCTSCYMHIGTAPITEAIIRMHPVLRVSHCRNCHTFYNSGEFDKGEDGSELYCRWCGQGGEVYCCSKCPYVFCKKCIVQNLSRACVQDISRNDNWQCFSCAPKIMWHLRAQHWALVNYIEKQKK</sequence>
<dbReference type="InterPro" id="IPR013083">
    <property type="entry name" value="Znf_RING/FYVE/PHD"/>
</dbReference>
<dbReference type="Proteomes" id="UP000008820">
    <property type="component" value="Unassembled WGS sequence"/>
</dbReference>
<dbReference type="GO" id="GO:0006281">
    <property type="term" value="P:DNA repair"/>
    <property type="evidence" value="ECO:0007669"/>
    <property type="project" value="UniProtKB-KW"/>
</dbReference>
<dbReference type="InterPro" id="IPR052131">
    <property type="entry name" value="ATRX_domain-containing"/>
</dbReference>
<evidence type="ECO:0000256" key="13">
    <source>
        <dbReference type="ARBA" id="ARBA00047995"/>
    </source>
</evidence>
<name>A0A903VDC0_AEDAE</name>
<evidence type="ECO:0000256" key="3">
    <source>
        <dbReference type="ARBA" id="ARBA00022723"/>
    </source>
</evidence>
<dbReference type="Gene3D" id="3.30.40.10">
    <property type="entry name" value="Zinc/RING finger domain, C3HC4 (zinc finger)"/>
    <property type="match status" value="1"/>
</dbReference>
<dbReference type="AlphaFoldDB" id="A0A903VDC0"/>
<dbReference type="GO" id="GO:0008270">
    <property type="term" value="F:zinc ion binding"/>
    <property type="evidence" value="ECO:0007669"/>
    <property type="project" value="UniProtKB-KW"/>
</dbReference>
<dbReference type="InterPro" id="IPR025766">
    <property type="entry name" value="ADD"/>
</dbReference>
<organism evidence="15 16">
    <name type="scientific">Aedes aegypti</name>
    <name type="common">Yellowfever mosquito</name>
    <name type="synonym">Culex aegypti</name>
    <dbReference type="NCBI Taxonomy" id="7159"/>
    <lineage>
        <taxon>Eukaryota</taxon>
        <taxon>Metazoa</taxon>
        <taxon>Ecdysozoa</taxon>
        <taxon>Arthropoda</taxon>
        <taxon>Hexapoda</taxon>
        <taxon>Insecta</taxon>
        <taxon>Pterygota</taxon>
        <taxon>Neoptera</taxon>
        <taxon>Endopterygota</taxon>
        <taxon>Diptera</taxon>
        <taxon>Nematocera</taxon>
        <taxon>Culicoidea</taxon>
        <taxon>Culicidae</taxon>
        <taxon>Culicinae</taxon>
        <taxon>Aedini</taxon>
        <taxon>Aedes</taxon>
        <taxon>Stegomyia</taxon>
    </lineage>
</organism>
<evidence type="ECO:0000256" key="5">
    <source>
        <dbReference type="ARBA" id="ARBA00022763"/>
    </source>
</evidence>
<evidence type="ECO:0000256" key="9">
    <source>
        <dbReference type="ARBA" id="ARBA00022840"/>
    </source>
</evidence>
<dbReference type="GO" id="GO:0006338">
    <property type="term" value="P:chromatin remodeling"/>
    <property type="evidence" value="ECO:0007669"/>
    <property type="project" value="TreeGrafter"/>
</dbReference>
<feature type="domain" description="PHD-type" evidence="14">
    <location>
        <begin position="32"/>
        <end position="166"/>
    </location>
</feature>
<evidence type="ECO:0000313" key="15">
    <source>
        <dbReference type="EnsemblMetazoa" id="AAEL021655-PA"/>
    </source>
</evidence>
<evidence type="ECO:0000256" key="10">
    <source>
        <dbReference type="ARBA" id="ARBA00023125"/>
    </source>
</evidence>
<evidence type="ECO:0000256" key="4">
    <source>
        <dbReference type="ARBA" id="ARBA00022741"/>
    </source>
</evidence>
<gene>
    <name evidence="15" type="primary">110681170</name>
</gene>
<dbReference type="GO" id="GO:0031297">
    <property type="term" value="P:replication fork processing"/>
    <property type="evidence" value="ECO:0007669"/>
    <property type="project" value="TreeGrafter"/>
</dbReference>
<evidence type="ECO:0000313" key="16">
    <source>
        <dbReference type="Proteomes" id="UP000008820"/>
    </source>
</evidence>
<keyword evidence="8" id="KW-0862">Zinc</keyword>
<dbReference type="GO" id="GO:0010468">
    <property type="term" value="P:regulation of gene expression"/>
    <property type="evidence" value="ECO:0007669"/>
    <property type="project" value="UniProtKB-ARBA"/>
</dbReference>
<dbReference type="OrthoDB" id="6286493at2759"/>
<dbReference type="PANTHER" id="PTHR46357:SF1">
    <property type="entry name" value="TRANSCRIPTIONAL REGULATOR ATRX"/>
    <property type="match status" value="1"/>
</dbReference>
<dbReference type="GO" id="GO:0005634">
    <property type="term" value="C:nucleus"/>
    <property type="evidence" value="ECO:0007669"/>
    <property type="project" value="UniProtKB-SubCell"/>
</dbReference>
<dbReference type="GO" id="GO:0031490">
    <property type="term" value="F:chromatin DNA binding"/>
    <property type="evidence" value="ECO:0007669"/>
    <property type="project" value="TreeGrafter"/>
</dbReference>
<dbReference type="EnsemblMetazoa" id="AAEL021655-RA">
    <property type="protein sequence ID" value="AAEL021655-PA"/>
    <property type="gene ID" value="AAEL021655"/>
</dbReference>
<reference evidence="15" key="2">
    <citation type="submission" date="2022-10" db="UniProtKB">
        <authorList>
            <consortium name="EnsemblMetazoa"/>
        </authorList>
    </citation>
    <scope>IDENTIFICATION</scope>
    <source>
        <strain evidence="15">LVP_AGWG</strain>
    </source>
</reference>
<evidence type="ECO:0000259" key="14">
    <source>
        <dbReference type="PROSITE" id="PS51533"/>
    </source>
</evidence>
<comment type="catalytic activity">
    <reaction evidence="13">
        <text>ATP + H2O = ADP + phosphate + H(+)</text>
        <dbReference type="Rhea" id="RHEA:13065"/>
        <dbReference type="ChEBI" id="CHEBI:15377"/>
        <dbReference type="ChEBI" id="CHEBI:15378"/>
        <dbReference type="ChEBI" id="CHEBI:30616"/>
        <dbReference type="ChEBI" id="CHEBI:43474"/>
        <dbReference type="ChEBI" id="CHEBI:456216"/>
        <dbReference type="EC" id="3.6.4.12"/>
    </reaction>
</comment>
<dbReference type="SUPFAM" id="SSF57903">
    <property type="entry name" value="FYVE/PHD zinc finger"/>
    <property type="match status" value="1"/>
</dbReference>
<evidence type="ECO:0000256" key="2">
    <source>
        <dbReference type="ARBA" id="ARBA00007025"/>
    </source>
</evidence>
<dbReference type="CDD" id="cd11726">
    <property type="entry name" value="ADDz_ATRX"/>
    <property type="match status" value="1"/>
</dbReference>
<evidence type="ECO:0000256" key="12">
    <source>
        <dbReference type="ARBA" id="ARBA00023242"/>
    </source>
</evidence>
<keyword evidence="5" id="KW-0227">DNA damage</keyword>
<protein>
    <recommendedName>
        <fullName evidence="14">PHD-type domain-containing protein</fullName>
    </recommendedName>
</protein>
<keyword evidence="3" id="KW-0479">Metal-binding</keyword>
<dbReference type="GO" id="GO:0005524">
    <property type="term" value="F:ATP binding"/>
    <property type="evidence" value="ECO:0007669"/>
    <property type="project" value="UniProtKB-KW"/>
</dbReference>
<dbReference type="InterPro" id="IPR011011">
    <property type="entry name" value="Znf_FYVE_PHD"/>
</dbReference>
<keyword evidence="9" id="KW-0067">ATP-binding</keyword>
<keyword evidence="6" id="KW-0863">Zinc-finger</keyword>
<evidence type="ECO:0000256" key="6">
    <source>
        <dbReference type="ARBA" id="ARBA00022771"/>
    </source>
</evidence>
<reference evidence="16" key="1">
    <citation type="submission" date="2017-06" db="EMBL/GenBank/DDBJ databases">
        <title>Aedes aegypti genome working group (AGWG) sequencing and assembly.</title>
        <authorList>
            <consortium name="Aedes aegypti Genome Working Group (AGWG)"/>
            <person name="Matthews B.J."/>
        </authorList>
    </citation>
    <scope>NUCLEOTIDE SEQUENCE [LARGE SCALE GENOMIC DNA]</scope>
    <source>
        <strain evidence="16">LVP_AGWG</strain>
    </source>
</reference>
<keyword evidence="16" id="KW-1185">Reference proteome</keyword>
<dbReference type="PROSITE" id="PS51533">
    <property type="entry name" value="ADD"/>
    <property type="match status" value="1"/>
</dbReference>
<keyword evidence="10" id="KW-0238">DNA-binding</keyword>
<proteinExistence type="inferred from homology"/>
<evidence type="ECO:0000256" key="7">
    <source>
        <dbReference type="ARBA" id="ARBA00022801"/>
    </source>
</evidence>
<keyword evidence="4" id="KW-0547">Nucleotide-binding</keyword>
<dbReference type="GO" id="GO:0003678">
    <property type="term" value="F:DNA helicase activity"/>
    <property type="evidence" value="ECO:0007669"/>
    <property type="project" value="UniProtKB-EC"/>
</dbReference>
<dbReference type="Pfam" id="PF17981">
    <property type="entry name" value="ADD_ATRX"/>
    <property type="match status" value="1"/>
</dbReference>
<keyword evidence="12" id="KW-0539">Nucleus</keyword>
<dbReference type="GO" id="GO:0005721">
    <property type="term" value="C:pericentric heterochromatin"/>
    <property type="evidence" value="ECO:0007669"/>
    <property type="project" value="TreeGrafter"/>
</dbReference>
<evidence type="ECO:0000256" key="11">
    <source>
        <dbReference type="ARBA" id="ARBA00023204"/>
    </source>
</evidence>
<comment type="subcellular location">
    <subcellularLocation>
        <location evidence="1">Nucleus</location>
    </subcellularLocation>
</comment>
<dbReference type="GO" id="GO:0016787">
    <property type="term" value="F:hydrolase activity"/>
    <property type="evidence" value="ECO:0007669"/>
    <property type="project" value="UniProtKB-KW"/>
</dbReference>
<evidence type="ECO:0000256" key="8">
    <source>
        <dbReference type="ARBA" id="ARBA00022833"/>
    </source>
</evidence>
<keyword evidence="7" id="KW-0378">Hydrolase</keyword>
<keyword evidence="11" id="KW-0234">DNA repair</keyword>
<accession>A0A903VDC0</accession>